<feature type="transmembrane region" description="Helical" evidence="2">
    <location>
        <begin position="42"/>
        <end position="61"/>
    </location>
</feature>
<feature type="region of interest" description="Disordered" evidence="1">
    <location>
        <begin position="128"/>
        <end position="153"/>
    </location>
</feature>
<proteinExistence type="predicted"/>
<comment type="caution">
    <text evidence="3">The sequence shown here is derived from an EMBL/GenBank/DDBJ whole genome shotgun (WGS) entry which is preliminary data.</text>
</comment>
<name>A0AA35QG65_9HYPO</name>
<evidence type="ECO:0000256" key="2">
    <source>
        <dbReference type="SAM" id="Phobius"/>
    </source>
</evidence>
<keyword evidence="4" id="KW-1185">Reference proteome</keyword>
<evidence type="ECO:0000313" key="3">
    <source>
        <dbReference type="EMBL" id="CAI6101380.1"/>
    </source>
</evidence>
<protein>
    <submittedName>
        <fullName evidence="3">Uncharacterized protein</fullName>
    </submittedName>
</protein>
<keyword evidence="2" id="KW-0812">Transmembrane</keyword>
<feature type="compositionally biased region" description="Acidic residues" evidence="1">
    <location>
        <begin position="144"/>
        <end position="153"/>
    </location>
</feature>
<evidence type="ECO:0000256" key="1">
    <source>
        <dbReference type="SAM" id="MobiDB-lite"/>
    </source>
</evidence>
<keyword evidence="2" id="KW-1133">Transmembrane helix</keyword>
<organism evidence="3 4">
    <name type="scientific">Clonostachys chloroleuca</name>
    <dbReference type="NCBI Taxonomy" id="1926264"/>
    <lineage>
        <taxon>Eukaryota</taxon>
        <taxon>Fungi</taxon>
        <taxon>Dikarya</taxon>
        <taxon>Ascomycota</taxon>
        <taxon>Pezizomycotina</taxon>
        <taxon>Sordariomycetes</taxon>
        <taxon>Hypocreomycetidae</taxon>
        <taxon>Hypocreales</taxon>
        <taxon>Bionectriaceae</taxon>
        <taxon>Clonostachys</taxon>
    </lineage>
</organism>
<accession>A0AA35QG65</accession>
<dbReference type="EMBL" id="CABFNP030001360">
    <property type="protein sequence ID" value="CAI6101380.1"/>
    <property type="molecule type" value="Genomic_DNA"/>
</dbReference>
<keyword evidence="2" id="KW-0472">Membrane</keyword>
<sequence length="153" mass="16106">MSRVALDGSSRGVGLNAADERTSNWRAGLCLSPTSTFLKSKLFAAIIITITLTITTIATITTKMQPEKQNLDTLMVLYGQWINQDHSPGLTHIVIQSLPGQQGEPIEGNSLEGWASVLPASASHDSLASATSAASTSSGSNMSSDEEGEQSQN</sequence>
<feature type="compositionally biased region" description="Low complexity" evidence="1">
    <location>
        <begin position="128"/>
        <end position="143"/>
    </location>
</feature>
<gene>
    <name evidence="3" type="ORF">CCHLO57077_00006618</name>
</gene>
<evidence type="ECO:0000313" key="4">
    <source>
        <dbReference type="Proteomes" id="UP001160390"/>
    </source>
</evidence>
<dbReference type="AlphaFoldDB" id="A0AA35QG65"/>
<dbReference type="Proteomes" id="UP001160390">
    <property type="component" value="Unassembled WGS sequence"/>
</dbReference>
<reference evidence="3" key="1">
    <citation type="submission" date="2023-01" db="EMBL/GenBank/DDBJ databases">
        <authorList>
            <person name="Piombo E."/>
        </authorList>
    </citation>
    <scope>NUCLEOTIDE SEQUENCE</scope>
</reference>